<evidence type="ECO:0000313" key="8">
    <source>
        <dbReference type="EMBL" id="MCT2585559.1"/>
    </source>
</evidence>
<feature type="transmembrane region" description="Helical" evidence="7">
    <location>
        <begin position="263"/>
        <end position="287"/>
    </location>
</feature>
<dbReference type="Pfam" id="PF03773">
    <property type="entry name" value="ArsP_1"/>
    <property type="match status" value="1"/>
</dbReference>
<feature type="transmembrane region" description="Helical" evidence="7">
    <location>
        <begin position="211"/>
        <end position="229"/>
    </location>
</feature>
<keyword evidence="9" id="KW-1185">Reference proteome</keyword>
<dbReference type="InterPro" id="IPR005524">
    <property type="entry name" value="DUF318"/>
</dbReference>
<gene>
    <name evidence="8" type="ORF">JT362_20770</name>
</gene>
<evidence type="ECO:0000256" key="6">
    <source>
        <dbReference type="ARBA" id="ARBA00023136"/>
    </source>
</evidence>
<evidence type="ECO:0000256" key="4">
    <source>
        <dbReference type="ARBA" id="ARBA00022692"/>
    </source>
</evidence>
<keyword evidence="5 7" id="KW-1133">Transmembrane helix</keyword>
<evidence type="ECO:0000256" key="3">
    <source>
        <dbReference type="ARBA" id="ARBA00022475"/>
    </source>
</evidence>
<evidence type="ECO:0000256" key="5">
    <source>
        <dbReference type="ARBA" id="ARBA00022989"/>
    </source>
</evidence>
<dbReference type="Proteomes" id="UP001156441">
    <property type="component" value="Unassembled WGS sequence"/>
</dbReference>
<proteinExistence type="inferred from homology"/>
<feature type="transmembrane region" description="Helical" evidence="7">
    <location>
        <begin position="43"/>
        <end position="74"/>
    </location>
</feature>
<evidence type="ECO:0000313" key="9">
    <source>
        <dbReference type="Proteomes" id="UP001156441"/>
    </source>
</evidence>
<name>A0ABT2JDE6_9PSEU</name>
<feature type="transmembrane region" description="Helical" evidence="7">
    <location>
        <begin position="121"/>
        <end position="145"/>
    </location>
</feature>
<dbReference type="PANTHER" id="PTHR34184:SF4">
    <property type="entry name" value="UPF0718 PROTEIN YCGR"/>
    <property type="match status" value="1"/>
</dbReference>
<feature type="transmembrane region" description="Helical" evidence="7">
    <location>
        <begin position="12"/>
        <end position="31"/>
    </location>
</feature>
<dbReference type="InterPro" id="IPR052923">
    <property type="entry name" value="UPF0718"/>
</dbReference>
<feature type="transmembrane region" description="Helical" evidence="7">
    <location>
        <begin position="307"/>
        <end position="328"/>
    </location>
</feature>
<dbReference type="PANTHER" id="PTHR34184">
    <property type="entry name" value="UPF0718 PROTEIN YCGR"/>
    <property type="match status" value="1"/>
</dbReference>
<evidence type="ECO:0000256" key="2">
    <source>
        <dbReference type="ARBA" id="ARBA00006386"/>
    </source>
</evidence>
<dbReference type="RefSeq" id="WP_260193165.1">
    <property type="nucleotide sequence ID" value="NZ_JAFFZE010000015.1"/>
</dbReference>
<evidence type="ECO:0000256" key="1">
    <source>
        <dbReference type="ARBA" id="ARBA00004651"/>
    </source>
</evidence>
<sequence>MTSDVLPRRRITSLEVLCVLLVLALVGQNWLTGVLDVPAVRTGATVFVAVCVQALPFLVLGVLVSGAIAAFVSADALRRLLPRRPALAVPVAGIAGVALPNCECAAVPVARRLIQQEVPPAVAVTFLLAAPAVNPIVLVATVVAFPGEPAMVLARFAGSLATALVMGSLWARWGRMEWFAERALRRLPPPGDTRSRWVTFAETARQDLVDAGGFLVIGGLTAAVLNVVVPRSWIDTLGDQILLGILVMAVLAVLLSLCSEADAFVAASLSALPLLPRLVFLVVGPAIDLKLFTLQAGTLGRRFAVRFAPLTFVVAVLCAIIAGGLVLGGPR</sequence>
<comment type="similarity">
    <text evidence="2">Belongs to the UPF0718 family.</text>
</comment>
<keyword evidence="6 7" id="KW-0472">Membrane</keyword>
<feature type="transmembrane region" description="Helical" evidence="7">
    <location>
        <begin position="152"/>
        <end position="171"/>
    </location>
</feature>
<keyword evidence="4 7" id="KW-0812">Transmembrane</keyword>
<comment type="caution">
    <text evidence="8">The sequence shown here is derived from an EMBL/GenBank/DDBJ whole genome shotgun (WGS) entry which is preliminary data.</text>
</comment>
<evidence type="ECO:0000256" key="7">
    <source>
        <dbReference type="SAM" id="Phobius"/>
    </source>
</evidence>
<reference evidence="8 9" key="1">
    <citation type="submission" date="2021-02" db="EMBL/GenBank/DDBJ databases">
        <title>Actinophytocola xerophila sp. nov., isolated from soil of cotton cropping field.</title>
        <authorList>
            <person name="Huang R."/>
            <person name="Chen X."/>
            <person name="Ge X."/>
            <person name="Liu W."/>
        </authorList>
    </citation>
    <scope>NUCLEOTIDE SEQUENCE [LARGE SCALE GENOMIC DNA]</scope>
    <source>
        <strain evidence="8 9">S1-96</strain>
    </source>
</reference>
<accession>A0ABT2JDE6</accession>
<keyword evidence="3" id="KW-1003">Cell membrane</keyword>
<comment type="subcellular location">
    <subcellularLocation>
        <location evidence="1">Cell membrane</location>
        <topology evidence="1">Multi-pass membrane protein</topology>
    </subcellularLocation>
</comment>
<dbReference type="EMBL" id="JAFFZE010000015">
    <property type="protein sequence ID" value="MCT2585559.1"/>
    <property type="molecule type" value="Genomic_DNA"/>
</dbReference>
<organism evidence="8 9">
    <name type="scientific">Actinophytocola gossypii</name>
    <dbReference type="NCBI Taxonomy" id="2812003"/>
    <lineage>
        <taxon>Bacteria</taxon>
        <taxon>Bacillati</taxon>
        <taxon>Actinomycetota</taxon>
        <taxon>Actinomycetes</taxon>
        <taxon>Pseudonocardiales</taxon>
        <taxon>Pseudonocardiaceae</taxon>
    </lineage>
</organism>
<feature type="transmembrane region" description="Helical" evidence="7">
    <location>
        <begin position="241"/>
        <end position="257"/>
    </location>
</feature>
<protein>
    <submittedName>
        <fullName evidence="8">Permease</fullName>
    </submittedName>
</protein>